<evidence type="ECO:0000313" key="10">
    <source>
        <dbReference type="Proteomes" id="UP000494206"/>
    </source>
</evidence>
<dbReference type="InterPro" id="IPR001214">
    <property type="entry name" value="SET_dom"/>
</dbReference>
<evidence type="ECO:0000256" key="4">
    <source>
        <dbReference type="ARBA" id="ARBA00022679"/>
    </source>
</evidence>
<dbReference type="SMART" id="SM00317">
    <property type="entry name" value="SET"/>
    <property type="match status" value="1"/>
</dbReference>
<organism evidence="9 10">
    <name type="scientific">Caenorhabditis bovis</name>
    <dbReference type="NCBI Taxonomy" id="2654633"/>
    <lineage>
        <taxon>Eukaryota</taxon>
        <taxon>Metazoa</taxon>
        <taxon>Ecdysozoa</taxon>
        <taxon>Nematoda</taxon>
        <taxon>Chromadorea</taxon>
        <taxon>Rhabditida</taxon>
        <taxon>Rhabditina</taxon>
        <taxon>Rhabditomorpha</taxon>
        <taxon>Rhabditoidea</taxon>
        <taxon>Rhabditidae</taxon>
        <taxon>Peloderinae</taxon>
        <taxon>Caenorhabditis</taxon>
    </lineage>
</organism>
<name>A0A8S1F853_9PELO</name>
<keyword evidence="3" id="KW-0489">Methyltransferase</keyword>
<dbReference type="InterPro" id="IPR050973">
    <property type="entry name" value="H3K9_Histone-Lys_N-MTase"/>
</dbReference>
<evidence type="ECO:0000259" key="8">
    <source>
        <dbReference type="SMART" id="SM00317"/>
    </source>
</evidence>
<accession>A0A8S1F853</accession>
<keyword evidence="4" id="KW-0808">Transferase</keyword>
<feature type="domain" description="SET" evidence="8">
    <location>
        <begin position="243"/>
        <end position="367"/>
    </location>
</feature>
<dbReference type="Proteomes" id="UP000494206">
    <property type="component" value="Unassembled WGS sequence"/>
</dbReference>
<evidence type="ECO:0000313" key="9">
    <source>
        <dbReference type="EMBL" id="CAB3407791.1"/>
    </source>
</evidence>
<dbReference type="InterPro" id="IPR046341">
    <property type="entry name" value="SET_dom_sf"/>
</dbReference>
<keyword evidence="7" id="KW-0862">Zinc</keyword>
<evidence type="ECO:0000256" key="1">
    <source>
        <dbReference type="ARBA" id="ARBA00004286"/>
    </source>
</evidence>
<dbReference type="Pfam" id="PF00856">
    <property type="entry name" value="SET"/>
    <property type="match status" value="1"/>
</dbReference>
<comment type="subcellular location">
    <subcellularLocation>
        <location evidence="1">Chromosome</location>
    </subcellularLocation>
</comment>
<protein>
    <recommendedName>
        <fullName evidence="8">SET domain-containing protein</fullName>
    </recommendedName>
</protein>
<sequence>MFKCRKFPVMIEQFATKPSGKIMLKPEYRLQCPLILQKYVAENLEENYSTKIAEVLSKLVLHPIDRFLKDLNPLSILAKSFVQFGFTQFCHTDSIGTKLMTLEGIRDFKHHWTLQTIVTHSKTDLLELLAAYDSQTAERLRNSNGYPTVGTSFPLRDRNLFACPPPPQSHLIFETIFENESVENNYKIVEDQCDERFNEIVVLMNREKYSESVKIGPKRSELCFENVWVNCHGAVAPRFAANLKLEYRAATLSWTLRVDHDVRQNTPLLNMCGVVCDSSVAHESFLKYGENFAFCSFIAIGSTGKCLDRRRYFDFSRFIAHSCEPNCDVRLVENGKPLPDLVVYTKKTIDVVQEDLTIDYFKMFKDDVDDYFQNVKDPIVQEENGRILYLHEHNIDFLLCSCGADSCREILFIDKSTLKRSYASTKKSAKMSKLPPDFKFGGLQLSDTLGAFNMHGNNFL</sequence>
<keyword evidence="2" id="KW-0158">Chromosome</keyword>
<proteinExistence type="predicted"/>
<dbReference type="EMBL" id="CADEPM010000006">
    <property type="protein sequence ID" value="CAB3407791.1"/>
    <property type="molecule type" value="Genomic_DNA"/>
</dbReference>
<dbReference type="GO" id="GO:0032259">
    <property type="term" value="P:methylation"/>
    <property type="evidence" value="ECO:0007669"/>
    <property type="project" value="UniProtKB-KW"/>
</dbReference>
<keyword evidence="6" id="KW-0479">Metal-binding</keyword>
<reference evidence="9 10" key="1">
    <citation type="submission" date="2020-04" db="EMBL/GenBank/DDBJ databases">
        <authorList>
            <person name="Laetsch R D."/>
            <person name="Stevens L."/>
            <person name="Kumar S."/>
            <person name="Blaxter L. M."/>
        </authorList>
    </citation>
    <scope>NUCLEOTIDE SEQUENCE [LARGE SCALE GENOMIC DNA]</scope>
</reference>
<dbReference type="Gene3D" id="2.170.270.10">
    <property type="entry name" value="SET domain"/>
    <property type="match status" value="1"/>
</dbReference>
<dbReference type="AlphaFoldDB" id="A0A8S1F853"/>
<evidence type="ECO:0000256" key="3">
    <source>
        <dbReference type="ARBA" id="ARBA00022603"/>
    </source>
</evidence>
<dbReference type="SUPFAM" id="SSF82199">
    <property type="entry name" value="SET domain"/>
    <property type="match status" value="1"/>
</dbReference>
<gene>
    <name evidence="9" type="ORF">CBOVIS_LOCUS9661</name>
</gene>
<dbReference type="PANTHER" id="PTHR46223:SF3">
    <property type="entry name" value="HISTONE-LYSINE N-METHYLTRANSFERASE SET-23"/>
    <property type="match status" value="1"/>
</dbReference>
<keyword evidence="10" id="KW-1185">Reference proteome</keyword>
<comment type="caution">
    <text evidence="9">The sequence shown here is derived from an EMBL/GenBank/DDBJ whole genome shotgun (WGS) entry which is preliminary data.</text>
</comment>
<keyword evidence="5" id="KW-0949">S-adenosyl-L-methionine</keyword>
<dbReference type="GO" id="GO:0008168">
    <property type="term" value="F:methyltransferase activity"/>
    <property type="evidence" value="ECO:0007669"/>
    <property type="project" value="UniProtKB-KW"/>
</dbReference>
<evidence type="ECO:0000256" key="2">
    <source>
        <dbReference type="ARBA" id="ARBA00022454"/>
    </source>
</evidence>
<dbReference type="PANTHER" id="PTHR46223">
    <property type="entry name" value="HISTONE-LYSINE N-METHYLTRANSFERASE SUV39H"/>
    <property type="match status" value="1"/>
</dbReference>
<dbReference type="OrthoDB" id="5376140at2759"/>
<dbReference type="GO" id="GO:0005694">
    <property type="term" value="C:chromosome"/>
    <property type="evidence" value="ECO:0007669"/>
    <property type="project" value="UniProtKB-SubCell"/>
</dbReference>
<dbReference type="GO" id="GO:0046872">
    <property type="term" value="F:metal ion binding"/>
    <property type="evidence" value="ECO:0007669"/>
    <property type="project" value="UniProtKB-KW"/>
</dbReference>
<evidence type="ECO:0000256" key="7">
    <source>
        <dbReference type="ARBA" id="ARBA00022833"/>
    </source>
</evidence>
<evidence type="ECO:0000256" key="6">
    <source>
        <dbReference type="ARBA" id="ARBA00022723"/>
    </source>
</evidence>
<evidence type="ECO:0000256" key="5">
    <source>
        <dbReference type="ARBA" id="ARBA00022691"/>
    </source>
</evidence>